<dbReference type="PANTHER" id="PTHR24220:SF86">
    <property type="entry name" value="ABC TRANSPORTER ABCH.1"/>
    <property type="match status" value="1"/>
</dbReference>
<dbReference type="Gene3D" id="3.40.50.300">
    <property type="entry name" value="P-loop containing nucleotide triphosphate hydrolases"/>
    <property type="match status" value="1"/>
</dbReference>
<dbReference type="GO" id="GO:0005886">
    <property type="term" value="C:plasma membrane"/>
    <property type="evidence" value="ECO:0007669"/>
    <property type="project" value="TreeGrafter"/>
</dbReference>
<dbReference type="EMBL" id="LCJQ01000006">
    <property type="protein sequence ID" value="KKT81728.1"/>
    <property type="molecule type" value="Genomic_DNA"/>
</dbReference>
<dbReference type="SUPFAM" id="SSF52540">
    <property type="entry name" value="P-loop containing nucleoside triphosphate hydrolases"/>
    <property type="match status" value="1"/>
</dbReference>
<dbReference type="Proteomes" id="UP000034595">
    <property type="component" value="Unassembled WGS sequence"/>
</dbReference>
<dbReference type="PROSITE" id="PS00211">
    <property type="entry name" value="ABC_TRANSPORTER_1"/>
    <property type="match status" value="1"/>
</dbReference>
<evidence type="ECO:0000313" key="5">
    <source>
        <dbReference type="EMBL" id="KKT81728.1"/>
    </source>
</evidence>
<dbReference type="SMART" id="SM00382">
    <property type="entry name" value="AAA"/>
    <property type="match status" value="1"/>
</dbReference>
<reference evidence="5 6" key="1">
    <citation type="journal article" date="2015" name="Nature">
        <title>rRNA introns, odd ribosomes, and small enigmatic genomes across a large radiation of phyla.</title>
        <authorList>
            <person name="Brown C.T."/>
            <person name="Hug L.A."/>
            <person name="Thomas B.C."/>
            <person name="Sharon I."/>
            <person name="Castelle C.J."/>
            <person name="Singh A."/>
            <person name="Wilkins M.J."/>
            <person name="Williams K.H."/>
            <person name="Banfield J.F."/>
        </authorList>
    </citation>
    <scope>NUCLEOTIDE SEQUENCE [LARGE SCALE GENOMIC DNA]</scope>
</reference>
<evidence type="ECO:0000256" key="2">
    <source>
        <dbReference type="ARBA" id="ARBA00022741"/>
    </source>
</evidence>
<dbReference type="InterPro" id="IPR017911">
    <property type="entry name" value="MacB-like_ATP-bd"/>
</dbReference>
<dbReference type="PATRIC" id="fig|1618610.3.peg.358"/>
<dbReference type="PANTHER" id="PTHR24220">
    <property type="entry name" value="IMPORT ATP-BINDING PROTEIN"/>
    <property type="match status" value="1"/>
</dbReference>
<dbReference type="InterPro" id="IPR027417">
    <property type="entry name" value="P-loop_NTPase"/>
</dbReference>
<keyword evidence="1" id="KW-0813">Transport</keyword>
<dbReference type="InterPro" id="IPR003439">
    <property type="entry name" value="ABC_transporter-like_ATP-bd"/>
</dbReference>
<dbReference type="InterPro" id="IPR017871">
    <property type="entry name" value="ABC_transporter-like_CS"/>
</dbReference>
<organism evidence="5 6">
    <name type="scientific">Candidatus Azambacteria bacterium GW2011_GWA1_44_9</name>
    <dbReference type="NCBI Taxonomy" id="1618610"/>
    <lineage>
        <taxon>Bacteria</taxon>
        <taxon>Candidatus Azamiibacteriota</taxon>
    </lineage>
</organism>
<sequence length="433" mass="49062">MSTPLVKLENVNYYYNRGKPSEVHALKNINIEIPRGGYAAFFGPSGCGKTTLTYLIGGIETENTDSGNILINGRDLRGLEKKELAVYRQIGVGIIFQQFNLLPSLTVLDNVALPMAFLGIDVERRKKEALKLLDRFGMTKYSARFPSDLSGGQQQRVSIARALSNNPPLIIADEPLGNLDSENANKALEFLKELNEKDGRTIIMVTHESWSLRDARLVIYLKDGEVIRTDEPKNKIDAKKSLSEHFYKQLYPESPPENLMAQSLSSMLARGLSGQEIKRFELFLAERLKGNITSEHFIDFLDQPFKDGGLGLWKQRAIKISETVDELAHNRKKVEDVYHELERNPEVPLYEEISKMRDWLLSSYSGTLDEIGRVRFDEAVEDRIRNVISSEHFCRVLELPRKDFGVGLSMSAIRGISERLESALTGKKYQVLH</sequence>
<evidence type="ECO:0000256" key="1">
    <source>
        <dbReference type="ARBA" id="ARBA00022448"/>
    </source>
</evidence>
<gene>
    <name evidence="5" type="ORF">UW78_C0006G0093</name>
</gene>
<name>A0A0G1KDS0_9BACT</name>
<evidence type="ECO:0000313" key="6">
    <source>
        <dbReference type="Proteomes" id="UP000034595"/>
    </source>
</evidence>
<dbReference type="GO" id="GO:0022857">
    <property type="term" value="F:transmembrane transporter activity"/>
    <property type="evidence" value="ECO:0007669"/>
    <property type="project" value="TreeGrafter"/>
</dbReference>
<dbReference type="PROSITE" id="PS50893">
    <property type="entry name" value="ABC_TRANSPORTER_2"/>
    <property type="match status" value="1"/>
</dbReference>
<dbReference type="GO" id="GO:0016887">
    <property type="term" value="F:ATP hydrolysis activity"/>
    <property type="evidence" value="ECO:0007669"/>
    <property type="project" value="InterPro"/>
</dbReference>
<evidence type="ECO:0000259" key="4">
    <source>
        <dbReference type="PROSITE" id="PS50893"/>
    </source>
</evidence>
<comment type="caution">
    <text evidence="5">The sequence shown here is derived from an EMBL/GenBank/DDBJ whole genome shotgun (WGS) entry which is preliminary data.</text>
</comment>
<feature type="domain" description="ABC transporter" evidence="4">
    <location>
        <begin position="6"/>
        <end position="248"/>
    </location>
</feature>
<evidence type="ECO:0000256" key="3">
    <source>
        <dbReference type="ARBA" id="ARBA00022840"/>
    </source>
</evidence>
<dbReference type="CDD" id="cd03255">
    <property type="entry name" value="ABC_MJ0796_LolCDE_FtsE"/>
    <property type="match status" value="1"/>
</dbReference>
<dbReference type="Pfam" id="PF00005">
    <property type="entry name" value="ABC_tran"/>
    <property type="match status" value="1"/>
</dbReference>
<dbReference type="InterPro" id="IPR015854">
    <property type="entry name" value="ABC_transpr_LolD-like"/>
</dbReference>
<dbReference type="AlphaFoldDB" id="A0A0G1KDS0"/>
<accession>A0A0G1KDS0</accession>
<protein>
    <recommendedName>
        <fullName evidence="4">ABC transporter domain-containing protein</fullName>
    </recommendedName>
</protein>
<dbReference type="InterPro" id="IPR003593">
    <property type="entry name" value="AAA+_ATPase"/>
</dbReference>
<keyword evidence="2" id="KW-0547">Nucleotide-binding</keyword>
<keyword evidence="3" id="KW-0067">ATP-binding</keyword>
<dbReference type="GO" id="GO:0005524">
    <property type="term" value="F:ATP binding"/>
    <property type="evidence" value="ECO:0007669"/>
    <property type="project" value="UniProtKB-KW"/>
</dbReference>
<proteinExistence type="predicted"/>